<dbReference type="OrthoDB" id="2082416at2"/>
<evidence type="ECO:0000313" key="3">
    <source>
        <dbReference type="EMBL" id="KFE70294.1"/>
    </source>
</evidence>
<dbReference type="Proteomes" id="UP000028725">
    <property type="component" value="Unassembled WGS sequence"/>
</dbReference>
<dbReference type="EMBL" id="JMCB01000003">
    <property type="protein sequence ID" value="KFE70294.1"/>
    <property type="molecule type" value="Genomic_DNA"/>
</dbReference>
<dbReference type="InterPro" id="IPR043519">
    <property type="entry name" value="NT_sf"/>
</dbReference>
<dbReference type="Gene3D" id="3.30.460.10">
    <property type="entry name" value="Beta Polymerase, domain 2"/>
    <property type="match status" value="1"/>
</dbReference>
<sequence length="293" mass="33345">MPTVAQSFEQFMQDLELREGENREAQRQERVVFDALRHHLSPRESILSGSYGRNTAIRPLHDIDLFLIFTTDSSGNGKVLQPQEFLERVAQALRKEFRGKQPRLQNRSVNIEFSGTGIGFDVVPAFEDLRQPGIYWIPDMRLGQWIRSNPRKHIAACDEANRKAMQRLKPLIKAIKRWNQLQGKPVPSFLLEVMAYEGIASFQPESHPSVYAQGMAHLFQFMSEHIRADWKDPAGLGPPVNAGVGEGHLQQGQQRLSGASRKAARALELERRVDMPGANELWRELLGTDYPVR</sequence>
<dbReference type="CDD" id="cd05400">
    <property type="entry name" value="NT_2-5OAS_ClassI-CCAase"/>
    <property type="match status" value="1"/>
</dbReference>
<dbReference type="RefSeq" id="WP_052419819.1">
    <property type="nucleotide sequence ID" value="NZ_JMCB01000003.1"/>
</dbReference>
<protein>
    <recommendedName>
        <fullName evidence="5">Nucleotidyltransferase</fullName>
    </recommendedName>
</protein>
<keyword evidence="4" id="KW-1185">Reference proteome</keyword>
<reference evidence="3 4" key="1">
    <citation type="submission" date="2014-04" db="EMBL/GenBank/DDBJ databases">
        <title>Genome assembly of Hyalangium minutum DSM 14724.</title>
        <authorList>
            <person name="Sharma G."/>
            <person name="Subramanian S."/>
        </authorList>
    </citation>
    <scope>NUCLEOTIDE SEQUENCE [LARGE SCALE GENOMIC DNA]</scope>
    <source>
        <strain evidence="3 4">DSM 14724</strain>
    </source>
</reference>
<organism evidence="3 4">
    <name type="scientific">Hyalangium minutum</name>
    <dbReference type="NCBI Taxonomy" id="394096"/>
    <lineage>
        <taxon>Bacteria</taxon>
        <taxon>Pseudomonadati</taxon>
        <taxon>Myxococcota</taxon>
        <taxon>Myxococcia</taxon>
        <taxon>Myxococcales</taxon>
        <taxon>Cystobacterineae</taxon>
        <taxon>Archangiaceae</taxon>
        <taxon>Hyalangium</taxon>
    </lineage>
</organism>
<keyword evidence="1" id="KW-0051">Antiviral defense</keyword>
<dbReference type="InterPro" id="IPR006116">
    <property type="entry name" value="NT_2-5OAS_ClassI-CCAase"/>
</dbReference>
<gene>
    <name evidence="3" type="ORF">DB31_5336</name>
</gene>
<proteinExistence type="predicted"/>
<dbReference type="PATRIC" id="fig|394096.3.peg.1815"/>
<evidence type="ECO:0008006" key="5">
    <source>
        <dbReference type="Google" id="ProtNLM"/>
    </source>
</evidence>
<name>A0A085WRI1_9BACT</name>
<evidence type="ECO:0000256" key="1">
    <source>
        <dbReference type="ARBA" id="ARBA00023118"/>
    </source>
</evidence>
<evidence type="ECO:0000313" key="4">
    <source>
        <dbReference type="Proteomes" id="UP000028725"/>
    </source>
</evidence>
<dbReference type="STRING" id="394096.DB31_5336"/>
<dbReference type="GO" id="GO:0051607">
    <property type="term" value="P:defense response to virus"/>
    <property type="evidence" value="ECO:0007669"/>
    <property type="project" value="UniProtKB-KW"/>
</dbReference>
<dbReference type="Pfam" id="PF18144">
    <property type="entry name" value="SMODS"/>
    <property type="match status" value="1"/>
</dbReference>
<dbReference type="SUPFAM" id="SSF81301">
    <property type="entry name" value="Nucleotidyltransferase"/>
    <property type="match status" value="1"/>
</dbReference>
<feature type="region of interest" description="Disordered" evidence="2">
    <location>
        <begin position="232"/>
        <end position="257"/>
    </location>
</feature>
<evidence type="ECO:0000256" key="2">
    <source>
        <dbReference type="SAM" id="MobiDB-lite"/>
    </source>
</evidence>
<comment type="caution">
    <text evidence="3">The sequence shown here is derived from an EMBL/GenBank/DDBJ whole genome shotgun (WGS) entry which is preliminary data.</text>
</comment>
<dbReference type="AlphaFoldDB" id="A0A085WRI1"/>
<dbReference type="GO" id="GO:0016779">
    <property type="term" value="F:nucleotidyltransferase activity"/>
    <property type="evidence" value="ECO:0007669"/>
    <property type="project" value="InterPro"/>
</dbReference>
<accession>A0A085WRI1</accession>